<dbReference type="Proteomes" id="UP001144805">
    <property type="component" value="Unassembled WGS sequence"/>
</dbReference>
<evidence type="ECO:0000313" key="4">
    <source>
        <dbReference type="EMBL" id="MCX5568370.1"/>
    </source>
</evidence>
<proteinExistence type="predicted"/>
<dbReference type="SUPFAM" id="SSF56935">
    <property type="entry name" value="Porins"/>
    <property type="match status" value="1"/>
</dbReference>
<dbReference type="EMBL" id="JAPKNK010000001">
    <property type="protein sequence ID" value="MCX5568370.1"/>
    <property type="molecule type" value="Genomic_DNA"/>
</dbReference>
<dbReference type="Gene3D" id="2.170.130.10">
    <property type="entry name" value="TonB-dependent receptor, plug domain"/>
    <property type="match status" value="1"/>
</dbReference>
<evidence type="ECO:0000256" key="1">
    <source>
        <dbReference type="ARBA" id="ARBA00004442"/>
    </source>
</evidence>
<keyword evidence="4" id="KW-0675">Receptor</keyword>
<keyword evidence="5" id="KW-1185">Reference proteome</keyword>
<reference evidence="4" key="1">
    <citation type="submission" date="2022-11" db="EMBL/GenBank/DDBJ databases">
        <title>Biodiversity and phylogenetic relationships of bacteria.</title>
        <authorList>
            <person name="Machado R.A.R."/>
            <person name="Bhat A."/>
            <person name="Loulou A."/>
            <person name="Kallel S."/>
        </authorList>
    </citation>
    <scope>NUCLEOTIDE SEQUENCE</scope>
    <source>
        <strain evidence="4">K-TC2</strain>
    </source>
</reference>
<dbReference type="RefSeq" id="WP_266337314.1">
    <property type="nucleotide sequence ID" value="NZ_JAPKNK010000001.1"/>
</dbReference>
<keyword evidence="2" id="KW-0472">Membrane</keyword>
<dbReference type="Gene3D" id="2.40.170.20">
    <property type="entry name" value="TonB-dependent receptor, beta-barrel domain"/>
    <property type="match status" value="1"/>
</dbReference>
<accession>A0A9X3IL09</accession>
<comment type="subcellular location">
    <subcellularLocation>
        <location evidence="1">Cell outer membrane</location>
    </subcellularLocation>
</comment>
<dbReference type="GO" id="GO:0009279">
    <property type="term" value="C:cell outer membrane"/>
    <property type="evidence" value="ECO:0007669"/>
    <property type="project" value="UniProtKB-SubCell"/>
</dbReference>
<evidence type="ECO:0000256" key="3">
    <source>
        <dbReference type="ARBA" id="ARBA00023237"/>
    </source>
</evidence>
<name>A0A9X3IL09_9HYPH</name>
<dbReference type="InterPro" id="IPR036942">
    <property type="entry name" value="Beta-barrel_TonB_sf"/>
</dbReference>
<evidence type="ECO:0000256" key="2">
    <source>
        <dbReference type="ARBA" id="ARBA00023136"/>
    </source>
</evidence>
<dbReference type="AlphaFoldDB" id="A0A9X3IL09"/>
<keyword evidence="3" id="KW-0998">Cell outer membrane</keyword>
<dbReference type="InterPro" id="IPR037066">
    <property type="entry name" value="Plug_dom_sf"/>
</dbReference>
<gene>
    <name evidence="4" type="ORF">OSH07_04100</name>
</gene>
<protein>
    <submittedName>
        <fullName evidence="4">TonB-dependent receptor plug domain-containing protein</fullName>
    </submittedName>
</protein>
<sequence length="871" mass="95861">MAVGLAPAVAEEAAATTQPTMLEAIVVYANRFFVGLGDGSSTNSGTTVVSREAFQIMTGGSEDANSFLRNLPNVQYQDYASTDAGVDGFDEIGSQPLLVSISGGLVYENNFRLNGIGINNVTGSQESFTSDLSADEQTPNINAIFGLHPQTIFVPSEFVEQATVIDSNASARYGDFQGGVVDYKLAEAPKDRIRGSVSFGGQTNDFVHYKLGTEDGENPEDKAKPDFKKYQFAASVGIPLTSDWSILAQYSRSAGSSDKQKTYVLYNEAASDESSNDFYRLSSRLDTDFGVFTLEGAYTDFSKVWDGIYYRDTQIDAQTKGLTSQLKWERELGALVVPAIGLGNVKMTARGYYNDSKTVNDGGGNETIYRTILARTSTSVTNPDLWFHSTDPDLLAWCREPVTFSGTAATCREGGYGNKEQGQTETGLIGSLEGDIGWGKFSTGAEYQHIDAFRGREEYILRSLNRTTLNLPTGVSGWTCPAGDTACTSEQYNYSKSVLEAYRNDVSLNSLSAYAEIDQKWRWFDVRAGLRADYEDFFGNLNIAPRLAATYTPFEGLSFVAGANRYYNADAVYYAVRDGQPLGYTVTRTHDSEGNVSDTWSTPTTKRYYNFSGSDLTTPYKDEFTGAVRWKEPVFDGEFRFRYIDRRGHDQYLVAEDSTSTNLGLTNGGTNAYRSATLEYGKSWDKLPVRNLDSLSLVASAVWSEQKTTSQGYVDDEWDNRIWYNGQSYSLSEFGLVTGNMDIPVRLAMDVGTAWFEKRLKLGATVNLNLGFEGVRDTDSTCTASATSTKCPLSSGDGVGKTHYIFEDYDFKPRLTLDMTASYRLAETKFGAYDVNLSVQNVFDDTTNAVASDETPWLRGRSVWLGAAATF</sequence>
<comment type="caution">
    <text evidence="4">The sequence shown here is derived from an EMBL/GenBank/DDBJ whole genome shotgun (WGS) entry which is preliminary data.</text>
</comment>
<organism evidence="4 5">
    <name type="scientific">Kaistia nematophila</name>
    <dbReference type="NCBI Taxonomy" id="2994654"/>
    <lineage>
        <taxon>Bacteria</taxon>
        <taxon>Pseudomonadati</taxon>
        <taxon>Pseudomonadota</taxon>
        <taxon>Alphaproteobacteria</taxon>
        <taxon>Hyphomicrobiales</taxon>
        <taxon>Kaistiaceae</taxon>
        <taxon>Kaistia</taxon>
    </lineage>
</organism>
<evidence type="ECO:0000313" key="5">
    <source>
        <dbReference type="Proteomes" id="UP001144805"/>
    </source>
</evidence>